<reference evidence="2 3" key="1">
    <citation type="journal article" date="2024" name="Science">
        <title>Giant polyketide synthase enzymes in the biosynthesis of giant marine polyether toxins.</title>
        <authorList>
            <person name="Fallon T.R."/>
            <person name="Shende V.V."/>
            <person name="Wierzbicki I.H."/>
            <person name="Pendleton A.L."/>
            <person name="Watervoot N.F."/>
            <person name="Auber R.P."/>
            <person name="Gonzalez D.J."/>
            <person name="Wisecaver J.H."/>
            <person name="Moore B.S."/>
        </authorList>
    </citation>
    <scope>NUCLEOTIDE SEQUENCE [LARGE SCALE GENOMIC DNA]</scope>
    <source>
        <strain evidence="2 3">12B1</strain>
    </source>
</reference>
<dbReference type="GO" id="GO:0008483">
    <property type="term" value="F:transaminase activity"/>
    <property type="evidence" value="ECO:0007669"/>
    <property type="project" value="TreeGrafter"/>
</dbReference>
<dbReference type="InterPro" id="IPR000653">
    <property type="entry name" value="DegT/StrS_aminotransferase"/>
</dbReference>
<dbReference type="Gene3D" id="3.40.640.10">
    <property type="entry name" value="Type I PLP-dependent aspartate aminotransferase-like (Major domain)"/>
    <property type="match status" value="1"/>
</dbReference>
<dbReference type="GO" id="GO:0000271">
    <property type="term" value="P:polysaccharide biosynthetic process"/>
    <property type="evidence" value="ECO:0007669"/>
    <property type="project" value="TreeGrafter"/>
</dbReference>
<dbReference type="PANTHER" id="PTHR30244:SF34">
    <property type="entry name" value="DTDP-4-AMINO-4,6-DIDEOXYGALACTOSE TRANSAMINASE"/>
    <property type="match status" value="1"/>
</dbReference>
<feature type="compositionally biased region" description="Pro residues" evidence="1">
    <location>
        <begin position="172"/>
        <end position="183"/>
    </location>
</feature>
<dbReference type="AlphaFoldDB" id="A0AB34J733"/>
<dbReference type="PANTHER" id="PTHR30244">
    <property type="entry name" value="TRANSAMINASE"/>
    <property type="match status" value="1"/>
</dbReference>
<sequence length="643" mass="69306">MHCFPRPPLAPLPVAVGSQFGTPQGATLCRQQRSAPQVPMFAYGSPQLPTSGGAGLFVRAQPWQMTPVQMQDVNGAIREEGEMRSLSPCEPGCSAVTDSVLELLARAAKKPCAASRTTAKKGQKERQYTIDDLKSMAAAVLSKFSADLGRTAAARSPSTPVHPAPCSPPPLPAPLCNPPPPTAAPARLTQTSYPLPPPRRPRLNFLSPFSAMALLALPLLGTCAAVLMQPSTSPAKAASSWSTTSPIDGPVFTKPLSAPDPVPEAGRKKALELMSSGSLFRYQPGVVSETAKAEAAMCDYTGFKYCVGFNSCGSALFIALKCLGVQPGEAVLANAFSFTAVPSAIHHAGATPKYVESTDAYVIDTDDLRSKITPETKYLMLTHMRGKLTNMQSVYEIAEEFQLQVVEDCAHALGVKWDGVQAGRSAKVACFSTQAAKVINAGEGGFLCTDDDEVAARAICYAGCYELLYEQHIVAPPAEVFERVKFETPNYSLRMSDLTASCIRPQIDDLEERISKYNKRYDRIVARVSKSPFIDVPALDPRVRPVCDSLQFNLVGMDTEQVAAFLANCNRRGMAVGLFGSKDNARNFRNWQYSPVQTDEQLPNTARLIANAIDVRLPAVFDDEDFDLMADVLIVAAEEAMAQ</sequence>
<protein>
    <submittedName>
        <fullName evidence="2">Uncharacterized protein</fullName>
    </submittedName>
</protein>
<accession>A0AB34J733</accession>
<evidence type="ECO:0000313" key="3">
    <source>
        <dbReference type="Proteomes" id="UP001515480"/>
    </source>
</evidence>
<name>A0AB34J733_PRYPA</name>
<dbReference type="SUPFAM" id="SSF53383">
    <property type="entry name" value="PLP-dependent transferases"/>
    <property type="match status" value="1"/>
</dbReference>
<feature type="region of interest" description="Disordered" evidence="1">
    <location>
        <begin position="172"/>
        <end position="196"/>
    </location>
</feature>
<dbReference type="InterPro" id="IPR015424">
    <property type="entry name" value="PyrdxlP-dep_Trfase"/>
</dbReference>
<dbReference type="InterPro" id="IPR015421">
    <property type="entry name" value="PyrdxlP-dep_Trfase_major"/>
</dbReference>
<proteinExistence type="predicted"/>
<keyword evidence="3" id="KW-1185">Reference proteome</keyword>
<dbReference type="GO" id="GO:0030170">
    <property type="term" value="F:pyridoxal phosphate binding"/>
    <property type="evidence" value="ECO:0007669"/>
    <property type="project" value="TreeGrafter"/>
</dbReference>
<dbReference type="EMBL" id="JBGBPQ010000012">
    <property type="protein sequence ID" value="KAL1514991.1"/>
    <property type="molecule type" value="Genomic_DNA"/>
</dbReference>
<organism evidence="2 3">
    <name type="scientific">Prymnesium parvum</name>
    <name type="common">Toxic golden alga</name>
    <dbReference type="NCBI Taxonomy" id="97485"/>
    <lineage>
        <taxon>Eukaryota</taxon>
        <taxon>Haptista</taxon>
        <taxon>Haptophyta</taxon>
        <taxon>Prymnesiophyceae</taxon>
        <taxon>Prymnesiales</taxon>
        <taxon>Prymnesiaceae</taxon>
        <taxon>Prymnesium</taxon>
    </lineage>
</organism>
<gene>
    <name evidence="2" type="ORF">AB1Y20_004063</name>
</gene>
<comment type="caution">
    <text evidence="2">The sequence shown here is derived from an EMBL/GenBank/DDBJ whole genome shotgun (WGS) entry which is preliminary data.</text>
</comment>
<evidence type="ECO:0000313" key="2">
    <source>
        <dbReference type="EMBL" id="KAL1514991.1"/>
    </source>
</evidence>
<evidence type="ECO:0000256" key="1">
    <source>
        <dbReference type="SAM" id="MobiDB-lite"/>
    </source>
</evidence>
<dbReference type="Pfam" id="PF01041">
    <property type="entry name" value="DegT_DnrJ_EryC1"/>
    <property type="match status" value="1"/>
</dbReference>
<dbReference type="Proteomes" id="UP001515480">
    <property type="component" value="Unassembled WGS sequence"/>
</dbReference>